<sequence>MKTKIELEQQIISITAKIHNEFPELSKHIIEIPTTNSMENEINIKNLEDYYQSLEEILRKYANTHKRE</sequence>
<reference evidence="1 2" key="1">
    <citation type="submission" date="2016-12" db="EMBL/GenBank/DDBJ databases">
        <title>Trade-off between light-utilization and light-protection in marine flavobacteria.</title>
        <authorList>
            <person name="Kumagai Y."/>
            <person name="Yoshizawa S."/>
            <person name="Kogure K."/>
            <person name="Iwasaki W."/>
        </authorList>
    </citation>
    <scope>NUCLEOTIDE SEQUENCE [LARGE SCALE GENOMIC DNA]</scope>
    <source>
        <strain evidence="1 2">ATCC 43844</strain>
    </source>
</reference>
<gene>
    <name evidence="1" type="ORF">BTO16_10170</name>
</gene>
<proteinExistence type="predicted"/>
<dbReference type="EMBL" id="MSCM01000002">
    <property type="protein sequence ID" value="PQJ76279.1"/>
    <property type="molecule type" value="Genomic_DNA"/>
</dbReference>
<comment type="caution">
    <text evidence="1">The sequence shown here is derived from an EMBL/GenBank/DDBJ whole genome shotgun (WGS) entry which is preliminary data.</text>
</comment>
<name>A0A2S7WF73_9FLAO</name>
<protein>
    <submittedName>
        <fullName evidence="1">Uncharacterized protein</fullName>
    </submittedName>
</protein>
<dbReference type="RefSeq" id="WP_105021591.1">
    <property type="nucleotide sequence ID" value="NZ_MSCM01000002.1"/>
</dbReference>
<dbReference type="AlphaFoldDB" id="A0A2S7WF73"/>
<keyword evidence="2" id="KW-1185">Reference proteome</keyword>
<dbReference type="OrthoDB" id="680581at2"/>
<evidence type="ECO:0000313" key="2">
    <source>
        <dbReference type="Proteomes" id="UP000239068"/>
    </source>
</evidence>
<organism evidence="1 2">
    <name type="scientific">Polaribacter glomeratus</name>
    <dbReference type="NCBI Taxonomy" id="102"/>
    <lineage>
        <taxon>Bacteria</taxon>
        <taxon>Pseudomonadati</taxon>
        <taxon>Bacteroidota</taxon>
        <taxon>Flavobacteriia</taxon>
        <taxon>Flavobacteriales</taxon>
        <taxon>Flavobacteriaceae</taxon>
    </lineage>
</organism>
<dbReference type="Proteomes" id="UP000239068">
    <property type="component" value="Unassembled WGS sequence"/>
</dbReference>
<accession>A0A2S7WF73</accession>
<evidence type="ECO:0000313" key="1">
    <source>
        <dbReference type="EMBL" id="PQJ76279.1"/>
    </source>
</evidence>